<name>A0A146G865_TERSA</name>
<feature type="domain" description="Glutaredoxin" evidence="1">
    <location>
        <begin position="6"/>
        <end position="63"/>
    </location>
</feature>
<dbReference type="Proteomes" id="UP000076023">
    <property type="component" value="Unassembled WGS sequence"/>
</dbReference>
<dbReference type="InterPro" id="IPR002109">
    <property type="entry name" value="Glutaredoxin"/>
</dbReference>
<dbReference type="RefSeq" id="WP_075079401.1">
    <property type="nucleotide sequence ID" value="NZ_BDCO01000002.1"/>
</dbReference>
<organism evidence="2 3">
    <name type="scientific">Terrimicrobium sacchariphilum</name>
    <dbReference type="NCBI Taxonomy" id="690879"/>
    <lineage>
        <taxon>Bacteria</taxon>
        <taxon>Pseudomonadati</taxon>
        <taxon>Verrucomicrobiota</taxon>
        <taxon>Terrimicrobiia</taxon>
        <taxon>Terrimicrobiales</taxon>
        <taxon>Terrimicrobiaceae</taxon>
        <taxon>Terrimicrobium</taxon>
    </lineage>
</organism>
<sequence length="111" mass="12431">MEKPVITAYLKTFCGWSNGVRAVLSKYDLPYTEKDIIKNPELRFEMEQLSGQPLSPCVIVNDTMLADISGEELEQYMLEKGLVGASDKTTDVPLNAACTDEQHEAMVKLKF</sequence>
<dbReference type="InterPro" id="IPR036249">
    <property type="entry name" value="Thioredoxin-like_sf"/>
</dbReference>
<accession>A0A146G865</accession>
<reference evidence="3" key="1">
    <citation type="journal article" date="2017" name="Genome Announc.">
        <title>Draft Genome Sequence of Terrimicrobium sacchariphilum NM-5T, a Facultative Anaerobic Soil Bacterium of the Class Spartobacteria.</title>
        <authorList>
            <person name="Qiu Y.L."/>
            <person name="Tourlousse D.M."/>
            <person name="Matsuura N."/>
            <person name="Ohashi A."/>
            <person name="Sekiguchi Y."/>
        </authorList>
    </citation>
    <scope>NUCLEOTIDE SEQUENCE [LARGE SCALE GENOMIC DNA]</scope>
    <source>
        <strain evidence="3">NM-5</strain>
    </source>
</reference>
<dbReference type="STRING" id="690879.TSACC_22117"/>
<dbReference type="CDD" id="cd02066">
    <property type="entry name" value="GRX_family"/>
    <property type="match status" value="1"/>
</dbReference>
<protein>
    <submittedName>
        <fullName evidence="2">Monothiol glutaredoxin</fullName>
    </submittedName>
</protein>
<evidence type="ECO:0000313" key="2">
    <source>
        <dbReference type="EMBL" id="GAT33700.1"/>
    </source>
</evidence>
<evidence type="ECO:0000259" key="1">
    <source>
        <dbReference type="Pfam" id="PF00462"/>
    </source>
</evidence>
<proteinExistence type="predicted"/>
<dbReference type="EMBL" id="BDCO01000002">
    <property type="protein sequence ID" value="GAT33700.1"/>
    <property type="molecule type" value="Genomic_DNA"/>
</dbReference>
<dbReference type="InParanoid" id="A0A146G865"/>
<dbReference type="Gene3D" id="3.40.30.10">
    <property type="entry name" value="Glutaredoxin"/>
    <property type="match status" value="1"/>
</dbReference>
<gene>
    <name evidence="2" type="ORF">TSACC_22117</name>
</gene>
<dbReference type="PROSITE" id="PS51354">
    <property type="entry name" value="GLUTAREDOXIN_2"/>
    <property type="match status" value="1"/>
</dbReference>
<dbReference type="SUPFAM" id="SSF52833">
    <property type="entry name" value="Thioredoxin-like"/>
    <property type="match status" value="1"/>
</dbReference>
<dbReference type="OrthoDB" id="9809389at2"/>
<keyword evidence="3" id="KW-1185">Reference proteome</keyword>
<evidence type="ECO:0000313" key="3">
    <source>
        <dbReference type="Proteomes" id="UP000076023"/>
    </source>
</evidence>
<dbReference type="AlphaFoldDB" id="A0A146G865"/>
<dbReference type="Pfam" id="PF00462">
    <property type="entry name" value="Glutaredoxin"/>
    <property type="match status" value="1"/>
</dbReference>
<comment type="caution">
    <text evidence="2">The sequence shown here is derived from an EMBL/GenBank/DDBJ whole genome shotgun (WGS) entry which is preliminary data.</text>
</comment>